<dbReference type="InterPro" id="IPR017500">
    <property type="entry name" value="Phage_infect_YhgE_N"/>
</dbReference>
<evidence type="ECO:0000256" key="3">
    <source>
        <dbReference type="ARBA" id="ARBA00022989"/>
    </source>
</evidence>
<dbReference type="InterPro" id="IPR013525">
    <property type="entry name" value="ABC2_TM"/>
</dbReference>
<dbReference type="GO" id="GO:0016020">
    <property type="term" value="C:membrane"/>
    <property type="evidence" value="ECO:0007669"/>
    <property type="project" value="UniProtKB-SubCell"/>
</dbReference>
<sequence length="647" mass="66568">MTVPDRPSRWYQSRFARLVLTLGITLPLAFSALFMWAMWNPTEKLSELPVALVNSDQPVGEGEDAINAGAEITRNLVDSGALNWQVVAHDEAAAGLRSGDYYFIVEIPSDFSQTLSTLSDGATAPANIAVTYNDNNTTMASTVGTRVMTAVNAALLESTSSRAVGTMLTGMNDIGVGLREASEGSGRLSDGTAQLADGVDELVGGVTTRLAPGMREAADGATALSSGATQLSSGLTRLQNGTVELGAGAQRLSDGISTLAARIDADNTSAERIRLVQSQLSSISTPASQEISSVLDQVAALLDGISQLEAGSAELARQLTDPSADYRSGVDALTVGGAQLATGASALSDGLGRLDDGVSSLAENLPRLQEGSRQVDNGARQLSEGLGSGAARVPDLSDDSARSSLASLVSTPVALQSDYVAAKTVPGSSQLGPGAIPVLLAVASALVAVLVWMSFRVSGEDRRLGAHPRRPLRRLLAVSVVSVVAMAALLATMWSIVSPAPSPAHLGQVVAIVVAATLMSVALTGAAFRIFGYAGGALVSLAAWMLQLFAFGGIWMVETVPAPLRALHPVAPMTYTREGLIAAFNGGPGFASALAVVLGITAIGLLGQFAAHRKQAANPEIAPLNNEESTDFVGVDHGELVGAVPQR</sequence>
<feature type="transmembrane region" description="Helical" evidence="5">
    <location>
        <begin position="509"/>
        <end position="531"/>
    </location>
</feature>
<dbReference type="PANTHER" id="PTHR43077:SF5">
    <property type="entry name" value="PHAGE INFECTION PROTEIN"/>
    <property type="match status" value="1"/>
</dbReference>
<dbReference type="AlphaFoldDB" id="A0A916X9L8"/>
<dbReference type="InterPro" id="IPR023908">
    <property type="entry name" value="xxxLxxG_rpt"/>
</dbReference>
<evidence type="ECO:0000256" key="1">
    <source>
        <dbReference type="ARBA" id="ARBA00004141"/>
    </source>
</evidence>
<dbReference type="RefSeq" id="WP_188670222.1">
    <property type="nucleotide sequence ID" value="NZ_BMJH01000001.1"/>
</dbReference>
<reference evidence="7" key="2">
    <citation type="submission" date="2020-09" db="EMBL/GenBank/DDBJ databases">
        <authorList>
            <person name="Sun Q."/>
            <person name="Zhou Y."/>
        </authorList>
    </citation>
    <scope>NUCLEOTIDE SEQUENCE</scope>
    <source>
        <strain evidence="7">CGMCC 1.15478</strain>
    </source>
</reference>
<dbReference type="NCBIfam" id="TIGR03057">
    <property type="entry name" value="xxxLxxG_by_4"/>
    <property type="match status" value="3"/>
</dbReference>
<dbReference type="EMBL" id="BMJH01000001">
    <property type="protein sequence ID" value="GGC55092.1"/>
    <property type="molecule type" value="Genomic_DNA"/>
</dbReference>
<name>A0A916X9L8_9ACTN</name>
<gene>
    <name evidence="7" type="ORF">GCM10011410_04360</name>
</gene>
<evidence type="ECO:0000256" key="5">
    <source>
        <dbReference type="SAM" id="Phobius"/>
    </source>
</evidence>
<proteinExistence type="predicted"/>
<dbReference type="NCBIfam" id="TIGR03061">
    <property type="entry name" value="pip_yhgE_Nterm"/>
    <property type="match status" value="1"/>
</dbReference>
<comment type="subcellular location">
    <subcellularLocation>
        <location evidence="1">Membrane</location>
        <topology evidence="1">Multi-pass membrane protein</topology>
    </subcellularLocation>
</comment>
<evidence type="ECO:0000313" key="7">
    <source>
        <dbReference type="EMBL" id="GGC55092.1"/>
    </source>
</evidence>
<dbReference type="InterPro" id="IPR051328">
    <property type="entry name" value="T7SS_ABC-Transporter"/>
</dbReference>
<dbReference type="SUPFAM" id="SSF58104">
    <property type="entry name" value="Methyl-accepting chemotaxis protein (MCP) signaling domain"/>
    <property type="match status" value="1"/>
</dbReference>
<dbReference type="Proteomes" id="UP000641514">
    <property type="component" value="Unassembled WGS sequence"/>
</dbReference>
<dbReference type="GO" id="GO:0140359">
    <property type="term" value="F:ABC-type transporter activity"/>
    <property type="evidence" value="ECO:0007669"/>
    <property type="project" value="InterPro"/>
</dbReference>
<accession>A0A916X9L8</accession>
<feature type="transmembrane region" description="Helical" evidence="5">
    <location>
        <begin position="475"/>
        <end position="497"/>
    </location>
</feature>
<keyword evidence="4 5" id="KW-0472">Membrane</keyword>
<evidence type="ECO:0000256" key="2">
    <source>
        <dbReference type="ARBA" id="ARBA00022692"/>
    </source>
</evidence>
<dbReference type="Gene3D" id="3.40.1710.10">
    <property type="entry name" value="abc type-2 transporter like domain"/>
    <property type="match status" value="1"/>
</dbReference>
<keyword evidence="2 5" id="KW-0812">Transmembrane</keyword>
<feature type="transmembrane region" description="Helical" evidence="5">
    <location>
        <begin position="538"/>
        <end position="557"/>
    </location>
</feature>
<evidence type="ECO:0000256" key="4">
    <source>
        <dbReference type="ARBA" id="ARBA00023136"/>
    </source>
</evidence>
<evidence type="ECO:0000313" key="8">
    <source>
        <dbReference type="Proteomes" id="UP000641514"/>
    </source>
</evidence>
<feature type="transmembrane region" description="Helical" evidence="5">
    <location>
        <begin position="590"/>
        <end position="611"/>
    </location>
</feature>
<keyword evidence="3 5" id="KW-1133">Transmembrane helix</keyword>
<keyword evidence="8" id="KW-1185">Reference proteome</keyword>
<protein>
    <submittedName>
        <fullName evidence="7">Membrane protein</fullName>
    </submittedName>
</protein>
<comment type="caution">
    <text evidence="7">The sequence shown here is derived from an EMBL/GenBank/DDBJ whole genome shotgun (WGS) entry which is preliminary data.</text>
</comment>
<feature type="transmembrane region" description="Helical" evidence="5">
    <location>
        <begin position="15"/>
        <end position="39"/>
    </location>
</feature>
<dbReference type="PANTHER" id="PTHR43077">
    <property type="entry name" value="TRANSPORT PERMEASE YVFS-RELATED"/>
    <property type="match status" value="1"/>
</dbReference>
<evidence type="ECO:0000259" key="6">
    <source>
        <dbReference type="Pfam" id="PF12698"/>
    </source>
</evidence>
<organism evidence="7 8">
    <name type="scientific">Hoyosella rhizosphaerae</name>
    <dbReference type="NCBI Taxonomy" id="1755582"/>
    <lineage>
        <taxon>Bacteria</taxon>
        <taxon>Bacillati</taxon>
        <taxon>Actinomycetota</taxon>
        <taxon>Actinomycetes</taxon>
        <taxon>Mycobacteriales</taxon>
        <taxon>Hoyosellaceae</taxon>
        <taxon>Hoyosella</taxon>
    </lineage>
</organism>
<feature type="transmembrane region" description="Helical" evidence="5">
    <location>
        <begin position="434"/>
        <end position="455"/>
    </location>
</feature>
<reference evidence="7" key="1">
    <citation type="journal article" date="2014" name="Int. J. Syst. Evol. Microbiol.">
        <title>Complete genome sequence of Corynebacterium casei LMG S-19264T (=DSM 44701T), isolated from a smear-ripened cheese.</title>
        <authorList>
            <consortium name="US DOE Joint Genome Institute (JGI-PGF)"/>
            <person name="Walter F."/>
            <person name="Albersmeier A."/>
            <person name="Kalinowski J."/>
            <person name="Ruckert C."/>
        </authorList>
    </citation>
    <scope>NUCLEOTIDE SEQUENCE</scope>
    <source>
        <strain evidence="7">CGMCC 1.15478</strain>
    </source>
</reference>
<feature type="domain" description="ABC-2 type transporter transmembrane" evidence="6">
    <location>
        <begin position="24"/>
        <end position="156"/>
    </location>
</feature>
<dbReference type="Pfam" id="PF12698">
    <property type="entry name" value="ABC2_membrane_3"/>
    <property type="match status" value="1"/>
</dbReference>